<reference evidence="1 2" key="1">
    <citation type="submission" date="2022-07" db="EMBL/GenBank/DDBJ databases">
        <title>Pantoea trifolii sp. nov. isolated from root nodules of Trifolium rubens.</title>
        <authorList>
            <person name="Kalita M."/>
            <person name="Wdowiak-Wrobel S."/>
            <person name="Marek-Kozaczuk M."/>
            <person name="Palusinska-Szysz M."/>
            <person name="Sokolowski W."/>
            <person name="Coutinho T."/>
            <person name="Hlahane L."/>
        </authorList>
    </citation>
    <scope>NUCLEOTIDE SEQUENCE [LARGE SCALE GENOMIC DNA]</scope>
    <source>
        <strain evidence="1 2">MMK2</strain>
    </source>
</reference>
<comment type="caution">
    <text evidence="1">The sequence shown here is derived from an EMBL/GenBank/DDBJ whole genome shotgun (WGS) entry which is preliminary data.</text>
</comment>
<dbReference type="NCBIfam" id="TIGR03359">
    <property type="entry name" value="VI_chp_6"/>
    <property type="match status" value="1"/>
</dbReference>
<accession>A0ABT1VIY9</accession>
<dbReference type="Proteomes" id="UP001300015">
    <property type="component" value="Unassembled WGS sequence"/>
</dbReference>
<protein>
    <submittedName>
        <fullName evidence="1">Type VI secretion system baseplate subunit TssF</fullName>
    </submittedName>
</protein>
<evidence type="ECO:0000313" key="1">
    <source>
        <dbReference type="EMBL" id="MCQ8226893.1"/>
    </source>
</evidence>
<proteinExistence type="predicted"/>
<organism evidence="1 2">
    <name type="scientific">Pantoea trifolii</name>
    <dbReference type="NCBI Taxonomy" id="2968030"/>
    <lineage>
        <taxon>Bacteria</taxon>
        <taxon>Pseudomonadati</taxon>
        <taxon>Pseudomonadota</taxon>
        <taxon>Gammaproteobacteria</taxon>
        <taxon>Enterobacterales</taxon>
        <taxon>Erwiniaceae</taxon>
        <taxon>Pantoea</taxon>
    </lineage>
</organism>
<dbReference type="InterPro" id="IPR010272">
    <property type="entry name" value="T6SS_TssF"/>
</dbReference>
<dbReference type="PANTHER" id="PTHR35370">
    <property type="entry name" value="CYTOPLASMIC PROTEIN-RELATED-RELATED"/>
    <property type="match status" value="1"/>
</dbReference>
<dbReference type="EMBL" id="JANIET010000001">
    <property type="protein sequence ID" value="MCQ8226893.1"/>
    <property type="molecule type" value="Genomic_DNA"/>
</dbReference>
<dbReference type="PANTHER" id="PTHR35370:SF4">
    <property type="entry name" value="TYPE VI SECRETION SYSTEM BASEPLATE SUBUNIT TSSF"/>
    <property type="match status" value="1"/>
</dbReference>
<dbReference type="RefSeq" id="WP_256695856.1">
    <property type="nucleotide sequence ID" value="NZ_JANIES010000001.1"/>
</dbReference>
<name>A0ABT1VIY9_9GAMM</name>
<sequence length="594" mass="68445">MNDHDFLKYFDSEMRYLKAAAQEFAEQYPEAGRRLGVDGKSLKMNDSVEQLFQGFSLMMAQMRRKIDDDIPELTEPLLGHLLPVVNRTLPSMSVVELTPDMVAQVRDAMLPEGTTLLTRPMDITGLRCPYRTIDALKLHPLTLGEISTPFHPDGHQMISLRFSLSPQADPTQIDLSDIPLYIHGDRPVQSLMYQALTNHIEKITVRQPHSDNWDPKPFSGDIRARWQQHWHSVWPESDSPALCGEVRPLLEYFSFPARYAFFTLSGLNTLLFNESCREVILDIHLSQPLPRDISLPADALRIHCVPVINLFTLNAEPLKVKPAVLDYRLRPHRLRDQHTEIYSVDEVAASETLEKRHYVPYRHFRQKGGMLQRKESWPARYFHTRIWRGVSGLYETLLMLGGDESETDRSEDDATLFMNITCTNGNYPRMALEKAVFDGSAVTGNLTLQCTTRYPPSMPYYPPTTQLFQWHVMSLLHPRALSQMISDAVSLRAVLALFDWSNDDNNRRRISGIRHVSWRQDYNSSYHWHGVRIRVALDETQFSGTGDARLFCELLEQFLTQYASVVRFTQLTVLLTASGTEWAWPERRINRVLM</sequence>
<gene>
    <name evidence="1" type="primary">tssF</name>
    <name evidence="1" type="ORF">NQH49_05310</name>
</gene>
<evidence type="ECO:0000313" key="2">
    <source>
        <dbReference type="Proteomes" id="UP001300015"/>
    </source>
</evidence>
<dbReference type="Pfam" id="PF05947">
    <property type="entry name" value="T6SS_TssF"/>
    <property type="match status" value="1"/>
</dbReference>
<keyword evidence="2" id="KW-1185">Reference proteome</keyword>